<evidence type="ECO:0000313" key="2">
    <source>
        <dbReference type="Proteomes" id="UP000184310"/>
    </source>
</evidence>
<keyword evidence="2" id="KW-1185">Reference proteome</keyword>
<dbReference type="NCBIfam" id="TIGR04076">
    <property type="entry name" value="TIGR04076 family protein"/>
    <property type="match status" value="1"/>
</dbReference>
<gene>
    <name evidence="1" type="ORF">SAMN02745163_03942</name>
</gene>
<name>A0A1M6T4B8_9CLOT</name>
<evidence type="ECO:0000313" key="1">
    <source>
        <dbReference type="EMBL" id="SHK51726.1"/>
    </source>
</evidence>
<organism evidence="1 2">
    <name type="scientific">Clostridium cavendishii DSM 21758</name>
    <dbReference type="NCBI Taxonomy" id="1121302"/>
    <lineage>
        <taxon>Bacteria</taxon>
        <taxon>Bacillati</taxon>
        <taxon>Bacillota</taxon>
        <taxon>Clostridia</taxon>
        <taxon>Eubacteriales</taxon>
        <taxon>Clostridiaceae</taxon>
        <taxon>Clostridium</taxon>
    </lineage>
</organism>
<proteinExistence type="predicted"/>
<dbReference type="AlphaFoldDB" id="A0A1M6T4B8"/>
<dbReference type="RefSeq" id="WP_072992191.1">
    <property type="nucleotide sequence ID" value="NZ_FQZB01000019.1"/>
</dbReference>
<dbReference type="STRING" id="1121302.SAMN02745163_03942"/>
<dbReference type="InterPro" id="IPR023811">
    <property type="entry name" value="CHP04076"/>
</dbReference>
<sequence length="105" mass="11914">MNNKKYYDVRITILKKLKVEDIYNEYAKSNMPIICAKGQVGDEFISKNCEMPEKFCKGAWEGLKSKVAILAAGENSPYTNQEGVAIHSCNDGLHPVIYKLQRIEE</sequence>
<reference evidence="1 2" key="1">
    <citation type="submission" date="2016-11" db="EMBL/GenBank/DDBJ databases">
        <authorList>
            <person name="Jaros S."/>
            <person name="Januszkiewicz K."/>
            <person name="Wedrychowicz H."/>
        </authorList>
    </citation>
    <scope>NUCLEOTIDE SEQUENCE [LARGE SCALE GENOMIC DNA]</scope>
    <source>
        <strain evidence="1 2">DSM 21758</strain>
    </source>
</reference>
<protein>
    <submittedName>
        <fullName evidence="1">TIGR04076 family protein</fullName>
    </submittedName>
</protein>
<dbReference type="OrthoDB" id="5432414at2"/>
<accession>A0A1M6T4B8</accession>
<dbReference type="EMBL" id="FQZB01000019">
    <property type="protein sequence ID" value="SHK51726.1"/>
    <property type="molecule type" value="Genomic_DNA"/>
</dbReference>
<dbReference type="Proteomes" id="UP000184310">
    <property type="component" value="Unassembled WGS sequence"/>
</dbReference>